<dbReference type="Proteomes" id="UP000037600">
    <property type="component" value="Unassembled WGS sequence"/>
</dbReference>
<evidence type="ECO:0000256" key="5">
    <source>
        <dbReference type="ARBA" id="ARBA00023235"/>
    </source>
</evidence>
<dbReference type="PANTHER" id="PTHR21197:SF0">
    <property type="entry name" value="UDP-GALACTOPYRANOSE MUTASE"/>
    <property type="match status" value="1"/>
</dbReference>
<evidence type="ECO:0000259" key="6">
    <source>
        <dbReference type="Pfam" id="PF03275"/>
    </source>
</evidence>
<dbReference type="PANTHER" id="PTHR21197">
    <property type="entry name" value="UDP-GALACTOPYRANOSE MUTASE"/>
    <property type="match status" value="1"/>
</dbReference>
<dbReference type="InterPro" id="IPR004379">
    <property type="entry name" value="UDP-GALP_mutase"/>
</dbReference>
<keyword evidence="8" id="KW-1185">Reference proteome</keyword>
<dbReference type="EMBL" id="LAZL01000003">
    <property type="protein sequence ID" value="KMT66605.1"/>
    <property type="molecule type" value="Genomic_DNA"/>
</dbReference>
<gene>
    <name evidence="7" type="ORF">XM47_03490</name>
</gene>
<proteinExistence type="inferred from homology"/>
<dbReference type="GO" id="GO:0008767">
    <property type="term" value="F:UDP-galactopyranose mutase activity"/>
    <property type="evidence" value="ECO:0007669"/>
    <property type="project" value="InterPro"/>
</dbReference>
<feature type="domain" description="UDP-galactopyranose mutase C-terminal" evidence="6">
    <location>
        <begin position="155"/>
        <end position="370"/>
    </location>
</feature>
<evidence type="ECO:0000256" key="3">
    <source>
        <dbReference type="ARBA" id="ARBA00022630"/>
    </source>
</evidence>
<accession>A0A0J8GUZ5</accession>
<comment type="similarity">
    <text evidence="2">Belongs to the UDP-galactopyranose/dTDP-fucopyranose mutase family.</text>
</comment>
<sequence length="389" mass="45353">MKVSDFDVVVVGAGFSGAVMAERFASVQNKSVLVIEQRNHIAGNCYDKLDTNGVRIHQYGPHLFHTNNEDVWNYLSQFTSWRNYEHKVVANIDNKLIPVPFNLNSLFKSFDTDKSSELTKLLISTYGEGSKIPILKLKEAKNPILKELAEYIYQKVFVNYTCKQWGCKPEDISFEVTARVPVLLSHDDRYFHDKYQAIPQDGYTALVNNMLSHPNITVKTELTFDELICLKQGCLFDKKGEHYTGILVYTGMLDQLFDYEYGELSYRSLQFKFEQHSQKIYQSHTTVNYPNDNDFTRITEFKHINEQYELESTTIVKEYPQDYDKNDLEKNIPYYPVFSEEQISAHKKYLVKVEKVQNLIAIGRLAEYRYFNMDDAIGNALDKFYELYS</sequence>
<dbReference type="PATRIC" id="fig|1513271.3.peg.724"/>
<comment type="cofactor">
    <cofactor evidence="1">
        <name>FAD</name>
        <dbReference type="ChEBI" id="CHEBI:57692"/>
    </cofactor>
</comment>
<keyword evidence="3" id="KW-0285">Flavoprotein</keyword>
<keyword evidence="4" id="KW-0274">FAD</keyword>
<evidence type="ECO:0000256" key="1">
    <source>
        <dbReference type="ARBA" id="ARBA00001974"/>
    </source>
</evidence>
<evidence type="ECO:0000313" key="7">
    <source>
        <dbReference type="EMBL" id="KMT66605.1"/>
    </source>
</evidence>
<keyword evidence="5" id="KW-0413">Isomerase</keyword>
<dbReference type="InterPro" id="IPR015899">
    <property type="entry name" value="UDP-GalPyranose_mutase_C"/>
</dbReference>
<dbReference type="Pfam" id="PF13450">
    <property type="entry name" value="NAD_binding_8"/>
    <property type="match status" value="1"/>
</dbReference>
<comment type="caution">
    <text evidence="7">The sequence shown here is derived from an EMBL/GenBank/DDBJ whole genome shotgun (WGS) entry which is preliminary data.</text>
</comment>
<dbReference type="Gene3D" id="3.40.50.720">
    <property type="entry name" value="NAD(P)-binding Rossmann-like Domain"/>
    <property type="match status" value="3"/>
</dbReference>
<protein>
    <submittedName>
        <fullName evidence="7">UDP-galactopyranose mutase</fullName>
    </submittedName>
</protein>
<dbReference type="GO" id="GO:0005829">
    <property type="term" value="C:cytosol"/>
    <property type="evidence" value="ECO:0007669"/>
    <property type="project" value="TreeGrafter"/>
</dbReference>
<dbReference type="GO" id="GO:0050660">
    <property type="term" value="F:flavin adenine dinucleotide binding"/>
    <property type="evidence" value="ECO:0007669"/>
    <property type="project" value="TreeGrafter"/>
</dbReference>
<dbReference type="STRING" id="1513271.XM47_03490"/>
<evidence type="ECO:0000256" key="4">
    <source>
        <dbReference type="ARBA" id="ARBA00022827"/>
    </source>
</evidence>
<dbReference type="SUPFAM" id="SSF51971">
    <property type="entry name" value="Nucleotide-binding domain"/>
    <property type="match status" value="1"/>
</dbReference>
<evidence type="ECO:0000313" key="8">
    <source>
        <dbReference type="Proteomes" id="UP000037600"/>
    </source>
</evidence>
<dbReference type="Pfam" id="PF03275">
    <property type="entry name" value="GLF"/>
    <property type="match status" value="1"/>
</dbReference>
<dbReference type="NCBIfam" id="TIGR00031">
    <property type="entry name" value="UDP-GALP_mutase"/>
    <property type="match status" value="1"/>
</dbReference>
<dbReference type="AlphaFoldDB" id="A0A0J8GUZ5"/>
<name>A0A0J8GUZ5_9ALTE</name>
<organism evidence="7 8">
    <name type="scientific">Catenovulum maritimum</name>
    <dbReference type="NCBI Taxonomy" id="1513271"/>
    <lineage>
        <taxon>Bacteria</taxon>
        <taxon>Pseudomonadati</taxon>
        <taxon>Pseudomonadota</taxon>
        <taxon>Gammaproteobacteria</taxon>
        <taxon>Alteromonadales</taxon>
        <taxon>Alteromonadaceae</taxon>
        <taxon>Catenovulum</taxon>
    </lineage>
</organism>
<dbReference type="RefSeq" id="WP_048689709.1">
    <property type="nucleotide sequence ID" value="NZ_KQ130483.1"/>
</dbReference>
<reference evidence="7 8" key="1">
    <citation type="submission" date="2015-04" db="EMBL/GenBank/DDBJ databases">
        <title>Draft Genome Sequence of the Novel Agar-Digesting Marine Bacterium Q1.</title>
        <authorList>
            <person name="Li Y."/>
            <person name="Li D."/>
            <person name="Chen G."/>
            <person name="Du Z."/>
        </authorList>
    </citation>
    <scope>NUCLEOTIDE SEQUENCE [LARGE SCALE GENOMIC DNA]</scope>
    <source>
        <strain evidence="7 8">Q1</strain>
    </source>
</reference>
<evidence type="ECO:0000256" key="2">
    <source>
        <dbReference type="ARBA" id="ARBA00009321"/>
    </source>
</evidence>
<dbReference type="SUPFAM" id="SSF54373">
    <property type="entry name" value="FAD-linked reductases, C-terminal domain"/>
    <property type="match status" value="1"/>
</dbReference>
<dbReference type="OrthoDB" id="9815989at2"/>